<accession>A0A8J8P279</accession>
<protein>
    <submittedName>
        <fullName evidence="3">Uncharacterized protein</fullName>
    </submittedName>
</protein>
<dbReference type="Proteomes" id="UP000785679">
    <property type="component" value="Unassembled WGS sequence"/>
</dbReference>
<name>A0A8J8P279_HALGN</name>
<gene>
    <name evidence="3" type="ORF">FGO68_gene4038</name>
</gene>
<evidence type="ECO:0000256" key="1">
    <source>
        <dbReference type="SAM" id="MobiDB-lite"/>
    </source>
</evidence>
<proteinExistence type="predicted"/>
<feature type="region of interest" description="Disordered" evidence="1">
    <location>
        <begin position="189"/>
        <end position="243"/>
    </location>
</feature>
<dbReference type="EMBL" id="RRYP01002455">
    <property type="protein sequence ID" value="TNV84749.1"/>
    <property type="molecule type" value="Genomic_DNA"/>
</dbReference>
<keyword evidence="2" id="KW-0472">Membrane</keyword>
<evidence type="ECO:0000256" key="2">
    <source>
        <dbReference type="SAM" id="Phobius"/>
    </source>
</evidence>
<keyword evidence="2" id="KW-1133">Transmembrane helix</keyword>
<feature type="compositionally biased region" description="Low complexity" evidence="1">
    <location>
        <begin position="197"/>
        <end position="206"/>
    </location>
</feature>
<dbReference type="AlphaFoldDB" id="A0A8J8P279"/>
<organism evidence="3 4">
    <name type="scientific">Halteria grandinella</name>
    <dbReference type="NCBI Taxonomy" id="5974"/>
    <lineage>
        <taxon>Eukaryota</taxon>
        <taxon>Sar</taxon>
        <taxon>Alveolata</taxon>
        <taxon>Ciliophora</taxon>
        <taxon>Intramacronucleata</taxon>
        <taxon>Spirotrichea</taxon>
        <taxon>Stichotrichia</taxon>
        <taxon>Sporadotrichida</taxon>
        <taxon>Halteriidae</taxon>
        <taxon>Halteria</taxon>
    </lineage>
</organism>
<evidence type="ECO:0000313" key="4">
    <source>
        <dbReference type="Proteomes" id="UP000785679"/>
    </source>
</evidence>
<keyword evidence="4" id="KW-1185">Reference proteome</keyword>
<sequence>MNTSFQDNFNQCPSPLRELSTVNITSGKYLQTASEEQVSEWIVFGFSIASFALILIIVLYELLYPLYMRREWREKTLIEYTKRYNREEYDKIRPDLKRREIVKNPVYVLPTMGDIRKSIGAKFNGMFKPNAYTPVQNTGAADSRNNNPFTQKYTTLANEATIEIPQQQPIPPKPTVTKAESIGFEELIEPPGSYQNQQKAKQAAAQRKMGKTETSPGPAPLKDLNDKKGQFASTQRPIDEDMDDEAYMETFVKRKRKV</sequence>
<keyword evidence="2" id="KW-0812">Transmembrane</keyword>
<reference evidence="3" key="1">
    <citation type="submission" date="2019-06" db="EMBL/GenBank/DDBJ databases">
        <authorList>
            <person name="Zheng W."/>
        </authorList>
    </citation>
    <scope>NUCLEOTIDE SEQUENCE</scope>
    <source>
        <strain evidence="3">QDHG01</strain>
    </source>
</reference>
<evidence type="ECO:0000313" key="3">
    <source>
        <dbReference type="EMBL" id="TNV84749.1"/>
    </source>
</evidence>
<feature type="transmembrane region" description="Helical" evidence="2">
    <location>
        <begin position="41"/>
        <end position="63"/>
    </location>
</feature>
<comment type="caution">
    <text evidence="3">The sequence shown here is derived from an EMBL/GenBank/DDBJ whole genome shotgun (WGS) entry which is preliminary data.</text>
</comment>